<name>A0A511UXP6_9BACI</name>
<sequence length="132" mass="14789">MTNNRRIVDHPVLGKLSDRKEITFTYDGQTYTGYEGDTIASALLANGVRTLRVHEESGKPRGIYCNIGHCFECRVTVNNETGVRACLTEIKDQMVVESGRVLPSPLASTEHDTLPRTYAEFVKQQEEEKGEV</sequence>
<dbReference type="Gene3D" id="3.10.20.440">
    <property type="entry name" value="2Fe-2S iron-sulphur cluster binding domain, sarcosine oxidase, alpha subunit, N-terminal domain"/>
    <property type="match status" value="1"/>
</dbReference>
<reference evidence="2 3" key="1">
    <citation type="submission" date="2019-07" db="EMBL/GenBank/DDBJ databases">
        <title>Whole genome shotgun sequence of Cerasibacillus quisquiliarum NBRC 102429.</title>
        <authorList>
            <person name="Hosoyama A."/>
            <person name="Uohara A."/>
            <person name="Ohji S."/>
            <person name="Ichikawa N."/>
        </authorList>
    </citation>
    <scope>NUCLEOTIDE SEQUENCE [LARGE SCALE GENOMIC DNA]</scope>
    <source>
        <strain evidence="2 3">NBRC 102429</strain>
    </source>
</reference>
<dbReference type="EMBL" id="BJXW01000015">
    <property type="protein sequence ID" value="GEN31405.1"/>
    <property type="molecule type" value="Genomic_DNA"/>
</dbReference>
<evidence type="ECO:0000313" key="3">
    <source>
        <dbReference type="Proteomes" id="UP000321491"/>
    </source>
</evidence>
<accession>A0A511UXP6</accession>
<dbReference type="GO" id="GO:0051536">
    <property type="term" value="F:iron-sulfur cluster binding"/>
    <property type="evidence" value="ECO:0007669"/>
    <property type="project" value="InterPro"/>
</dbReference>
<dbReference type="InterPro" id="IPR042204">
    <property type="entry name" value="2Fe-2S-bd_N"/>
</dbReference>
<dbReference type="OrthoDB" id="573392at2"/>
<evidence type="ECO:0000313" key="2">
    <source>
        <dbReference type="EMBL" id="GEN31405.1"/>
    </source>
</evidence>
<keyword evidence="3" id="KW-1185">Reference proteome</keyword>
<organism evidence="2 3">
    <name type="scientific">Cerasibacillus quisquiliarum</name>
    <dbReference type="NCBI Taxonomy" id="227865"/>
    <lineage>
        <taxon>Bacteria</taxon>
        <taxon>Bacillati</taxon>
        <taxon>Bacillota</taxon>
        <taxon>Bacilli</taxon>
        <taxon>Bacillales</taxon>
        <taxon>Bacillaceae</taxon>
        <taxon>Cerasibacillus</taxon>
    </lineage>
</organism>
<comment type="caution">
    <text evidence="2">The sequence shown here is derived from an EMBL/GenBank/DDBJ whole genome shotgun (WGS) entry which is preliminary data.</text>
</comment>
<protein>
    <submittedName>
        <fullName evidence="2">(2Fe-2S)-binding protein</fullName>
    </submittedName>
</protein>
<dbReference type="AlphaFoldDB" id="A0A511UXP6"/>
<dbReference type="SUPFAM" id="SSF54292">
    <property type="entry name" value="2Fe-2S ferredoxin-like"/>
    <property type="match status" value="1"/>
</dbReference>
<proteinExistence type="predicted"/>
<dbReference type="GO" id="GO:0016491">
    <property type="term" value="F:oxidoreductase activity"/>
    <property type="evidence" value="ECO:0007669"/>
    <property type="project" value="UniProtKB-KW"/>
</dbReference>
<evidence type="ECO:0000256" key="1">
    <source>
        <dbReference type="ARBA" id="ARBA00023002"/>
    </source>
</evidence>
<dbReference type="Pfam" id="PF13510">
    <property type="entry name" value="Fer2_4"/>
    <property type="match status" value="1"/>
</dbReference>
<keyword evidence="1" id="KW-0560">Oxidoreductase</keyword>
<dbReference type="InterPro" id="IPR036010">
    <property type="entry name" value="2Fe-2S_ferredoxin-like_sf"/>
</dbReference>
<dbReference type="Proteomes" id="UP000321491">
    <property type="component" value="Unassembled WGS sequence"/>
</dbReference>
<gene>
    <name evidence="2" type="ORF">CQU01_16430</name>
</gene>